<protein>
    <submittedName>
        <fullName evidence="1">Uncharacterized protein</fullName>
    </submittedName>
</protein>
<accession>I1R8V3</accession>
<dbReference type="HOGENOM" id="CLU_2780017_0_0_1"/>
<sequence length="69" mass="7773">MSDGIIHEKITSIWPVTSAWWHNPRIVLDNFLMPLNPTRVHSSHVLAFMCSGSSSTGRITAAAVVEWRR</sequence>
<proteinExistence type="predicted"/>
<organism evidence="1 2">
    <name type="scientific">Oryza glaberrima</name>
    <name type="common">African rice</name>
    <dbReference type="NCBI Taxonomy" id="4538"/>
    <lineage>
        <taxon>Eukaryota</taxon>
        <taxon>Viridiplantae</taxon>
        <taxon>Streptophyta</taxon>
        <taxon>Embryophyta</taxon>
        <taxon>Tracheophyta</taxon>
        <taxon>Spermatophyta</taxon>
        <taxon>Magnoliopsida</taxon>
        <taxon>Liliopsida</taxon>
        <taxon>Poales</taxon>
        <taxon>Poaceae</taxon>
        <taxon>BOP clade</taxon>
        <taxon>Oryzoideae</taxon>
        <taxon>Oryzeae</taxon>
        <taxon>Oryzinae</taxon>
        <taxon>Oryza</taxon>
    </lineage>
</organism>
<dbReference type="AlphaFoldDB" id="I1R8V3"/>
<evidence type="ECO:0000313" key="2">
    <source>
        <dbReference type="Proteomes" id="UP000007306"/>
    </source>
</evidence>
<name>I1R8V3_ORYGL</name>
<dbReference type="Proteomes" id="UP000007306">
    <property type="component" value="Unassembled WGS sequence"/>
</dbReference>
<reference evidence="1" key="1">
    <citation type="submission" date="2015-06" db="UniProtKB">
        <authorList>
            <consortium name="EnsemblPlants"/>
        </authorList>
    </citation>
    <scope>IDENTIFICATION</scope>
</reference>
<keyword evidence="2" id="KW-1185">Reference proteome</keyword>
<dbReference type="EnsemblPlants" id="ORGLA12G0195900.1">
    <property type="protein sequence ID" value="ORGLA12G0195900.1"/>
    <property type="gene ID" value="ORGLA12G0195900"/>
</dbReference>
<evidence type="ECO:0000313" key="1">
    <source>
        <dbReference type="EnsemblPlants" id="ORGLA12G0195900.1"/>
    </source>
</evidence>
<reference evidence="2" key="2">
    <citation type="submission" date="2018-04" db="EMBL/GenBank/DDBJ databases">
        <title>OglaRS2 (Oryza glaberrima Reference Sequence Version 2).</title>
        <authorList>
            <person name="Zhang J."/>
            <person name="Kudrna D."/>
            <person name="Lee S."/>
            <person name="Talag J."/>
            <person name="Rajasekar S."/>
            <person name="Wing R.A."/>
        </authorList>
    </citation>
    <scope>NUCLEOTIDE SEQUENCE [LARGE SCALE GENOMIC DNA]</scope>
    <source>
        <strain evidence="2">cv. IRGC 96717</strain>
    </source>
</reference>
<dbReference type="Gramene" id="ORGLA12G0195900.1">
    <property type="protein sequence ID" value="ORGLA12G0195900.1"/>
    <property type="gene ID" value="ORGLA12G0195900"/>
</dbReference>